<evidence type="ECO:0000256" key="1">
    <source>
        <dbReference type="SAM" id="MobiDB-lite"/>
    </source>
</evidence>
<feature type="region of interest" description="Disordered" evidence="1">
    <location>
        <begin position="301"/>
        <end position="323"/>
    </location>
</feature>
<protein>
    <submittedName>
        <fullName evidence="2">Uncharacterized protein</fullName>
    </submittedName>
</protein>
<dbReference type="Proteomes" id="UP000242474">
    <property type="component" value="Unassembled WGS sequence"/>
</dbReference>
<dbReference type="AlphaFoldDB" id="A0A2G5B912"/>
<evidence type="ECO:0000313" key="2">
    <source>
        <dbReference type="EMBL" id="PIA15494.1"/>
    </source>
</evidence>
<name>A0A2G5B912_COERN</name>
<evidence type="ECO:0000313" key="3">
    <source>
        <dbReference type="Proteomes" id="UP000242474"/>
    </source>
</evidence>
<sequence>MFEELGLTPTNKHEALEKCIKSRPPKIFVKISNSVLGFELHNKIYESFYEIQVLIENVVGKCECINVRLFNEAHYLAEWNNDTENNSILESTLKSLVKTLTENGMRVIESPSIDGKSDDQLTTTQAQNDSNFDVMDLETLIKAMKIELDDVPPNIASVYSDYDSLSSLDLYSGFLISMRFVTLSFEVDDMSLKSERELLLKFNEHSRIKAKIRGVINVDKEYLLALCVKDDSESKFEILLEVLKVAQLCDFNITDSGRQIIMNFITKNGDPNGKIAELLWDEYTFLNMFCFEESLRPLLPDKTAETPEMPESSTAAREDTPNM</sequence>
<proteinExistence type="predicted"/>
<gene>
    <name evidence="2" type="ORF">COEREDRAFT_87901</name>
</gene>
<organism evidence="2 3">
    <name type="scientific">Coemansia reversa (strain ATCC 12441 / NRRL 1564)</name>
    <dbReference type="NCBI Taxonomy" id="763665"/>
    <lineage>
        <taxon>Eukaryota</taxon>
        <taxon>Fungi</taxon>
        <taxon>Fungi incertae sedis</taxon>
        <taxon>Zoopagomycota</taxon>
        <taxon>Kickxellomycotina</taxon>
        <taxon>Kickxellomycetes</taxon>
        <taxon>Kickxellales</taxon>
        <taxon>Kickxellaceae</taxon>
        <taxon>Coemansia</taxon>
    </lineage>
</organism>
<keyword evidence="3" id="KW-1185">Reference proteome</keyword>
<accession>A0A2G5B912</accession>
<reference evidence="2 3" key="1">
    <citation type="journal article" date="2015" name="Genome Biol. Evol.">
        <title>Phylogenomic analyses indicate that early fungi evolved digesting cell walls of algal ancestors of land plants.</title>
        <authorList>
            <person name="Chang Y."/>
            <person name="Wang S."/>
            <person name="Sekimoto S."/>
            <person name="Aerts A.L."/>
            <person name="Choi C."/>
            <person name="Clum A."/>
            <person name="LaButti K.M."/>
            <person name="Lindquist E.A."/>
            <person name="Yee Ngan C."/>
            <person name="Ohm R.A."/>
            <person name="Salamov A.A."/>
            <person name="Grigoriev I.V."/>
            <person name="Spatafora J.W."/>
            <person name="Berbee M.L."/>
        </authorList>
    </citation>
    <scope>NUCLEOTIDE SEQUENCE [LARGE SCALE GENOMIC DNA]</scope>
    <source>
        <strain evidence="2 3">NRRL 1564</strain>
    </source>
</reference>
<dbReference type="EMBL" id="KZ303507">
    <property type="protein sequence ID" value="PIA15494.1"/>
    <property type="molecule type" value="Genomic_DNA"/>
</dbReference>